<dbReference type="GO" id="GO:0005886">
    <property type="term" value="C:plasma membrane"/>
    <property type="evidence" value="ECO:0007669"/>
    <property type="project" value="TreeGrafter"/>
</dbReference>
<keyword evidence="7" id="KW-0812">Transmembrane</keyword>
<evidence type="ECO:0000256" key="4">
    <source>
        <dbReference type="ARBA" id="ARBA00022982"/>
    </source>
</evidence>
<feature type="transmembrane region" description="Helical" evidence="7">
    <location>
        <begin position="7"/>
        <end position="28"/>
    </location>
</feature>
<sequence>MRLKKRSLIQLLITSFIVLNFVTYGLYINDFIDFKFLSIGDLNPYGGWSALKSSFTEVTYRLRGITKSIALTISIVVTATLFGRIFCGYICPIGAMQDFFKSLGNRFGIKEKKLPRSKFFVPEVIKYFILILILILSISGLGQYISKLSVWLAFANIFVGINLQIGTFLLVLIIIVSLIYKRVFCRCLCPLGAIQGLLYAIGPLKIKKEKTCNGCSNCFLSCPVDITTSEATYISPECINCLSCMEKTCLRDSSGYFVSFAGKKLKNSTYLAIGIGLMLFTYFCLPAIPLHEEYSGAMDLKGIKDGSYNGIGAGFGGNIKVRLTIKNQKINKIDIISHNETPGYYEEVYKNMTVQIIETQSLNIDGVSGATVTSRAFINGVKSGLSQALDKE</sequence>
<feature type="transmembrane region" description="Helical" evidence="7">
    <location>
        <begin position="269"/>
        <end position="288"/>
    </location>
</feature>
<name>A0A1T5A887_9FIRM</name>
<keyword evidence="5" id="KW-0408">Iron</keyword>
<evidence type="ECO:0000313" key="9">
    <source>
        <dbReference type="EMBL" id="SKB31242.1"/>
    </source>
</evidence>
<keyword evidence="6" id="KW-0411">Iron-sulfur</keyword>
<evidence type="ECO:0000256" key="2">
    <source>
        <dbReference type="ARBA" id="ARBA00022485"/>
    </source>
</evidence>
<feature type="transmembrane region" description="Helical" evidence="7">
    <location>
        <begin position="151"/>
        <end position="176"/>
    </location>
</feature>
<keyword evidence="3" id="KW-0479">Metal-binding</keyword>
<protein>
    <submittedName>
        <fullName evidence="9">4Fe-4S binding domain-containing protein</fullName>
    </submittedName>
</protein>
<dbReference type="PANTHER" id="PTHR30176:SF3">
    <property type="entry name" value="FERREDOXIN-TYPE PROTEIN NAPH"/>
    <property type="match status" value="1"/>
</dbReference>
<dbReference type="PROSITE" id="PS00198">
    <property type="entry name" value="4FE4S_FER_1"/>
    <property type="match status" value="1"/>
</dbReference>
<dbReference type="InterPro" id="IPR007329">
    <property type="entry name" value="FMN-bd"/>
</dbReference>
<dbReference type="InterPro" id="IPR051684">
    <property type="entry name" value="Electron_Trans/Redox"/>
</dbReference>
<evidence type="ECO:0000256" key="6">
    <source>
        <dbReference type="ARBA" id="ARBA00023014"/>
    </source>
</evidence>
<dbReference type="Pfam" id="PF12801">
    <property type="entry name" value="Fer4_5"/>
    <property type="match status" value="2"/>
</dbReference>
<keyword evidence="1" id="KW-0813">Transport</keyword>
<evidence type="ECO:0000256" key="7">
    <source>
        <dbReference type="SAM" id="Phobius"/>
    </source>
</evidence>
<evidence type="ECO:0000313" key="10">
    <source>
        <dbReference type="Proteomes" id="UP000243406"/>
    </source>
</evidence>
<dbReference type="Gene3D" id="3.90.1010.20">
    <property type="match status" value="1"/>
</dbReference>
<dbReference type="OrthoDB" id="9806398at2"/>
<dbReference type="PANTHER" id="PTHR30176">
    <property type="entry name" value="FERREDOXIN-TYPE PROTEIN NAPH"/>
    <property type="match status" value="1"/>
</dbReference>
<evidence type="ECO:0000259" key="8">
    <source>
        <dbReference type="PROSITE" id="PS51379"/>
    </source>
</evidence>
<dbReference type="InterPro" id="IPR017896">
    <property type="entry name" value="4Fe4S_Fe-S-bd"/>
</dbReference>
<dbReference type="SMART" id="SM00900">
    <property type="entry name" value="FMN_bind"/>
    <property type="match status" value="1"/>
</dbReference>
<feature type="transmembrane region" description="Helical" evidence="7">
    <location>
        <begin position="124"/>
        <end position="145"/>
    </location>
</feature>
<organism evidence="9 10">
    <name type="scientific">Acetoanaerobium noterae</name>
    <dbReference type="NCBI Taxonomy" id="745369"/>
    <lineage>
        <taxon>Bacteria</taxon>
        <taxon>Bacillati</taxon>
        <taxon>Bacillota</taxon>
        <taxon>Clostridia</taxon>
        <taxon>Peptostreptococcales</taxon>
        <taxon>Filifactoraceae</taxon>
        <taxon>Acetoanaerobium</taxon>
    </lineage>
</organism>
<dbReference type="Proteomes" id="UP000243406">
    <property type="component" value="Unassembled WGS sequence"/>
</dbReference>
<keyword evidence="4" id="KW-0249">Electron transport</keyword>
<dbReference type="SUPFAM" id="SSF54862">
    <property type="entry name" value="4Fe-4S ferredoxins"/>
    <property type="match status" value="1"/>
</dbReference>
<dbReference type="PROSITE" id="PS51379">
    <property type="entry name" value="4FE4S_FER_2"/>
    <property type="match status" value="1"/>
</dbReference>
<keyword evidence="7" id="KW-0472">Membrane</keyword>
<feature type="domain" description="4Fe-4S ferredoxin-type" evidence="8">
    <location>
        <begin position="202"/>
        <end position="232"/>
    </location>
</feature>
<proteinExistence type="predicted"/>
<dbReference type="Pfam" id="PF04205">
    <property type="entry name" value="FMN_bind"/>
    <property type="match status" value="1"/>
</dbReference>
<dbReference type="InterPro" id="IPR017900">
    <property type="entry name" value="4Fe4S_Fe_S_CS"/>
</dbReference>
<evidence type="ECO:0000256" key="1">
    <source>
        <dbReference type="ARBA" id="ARBA00022448"/>
    </source>
</evidence>
<reference evidence="10" key="1">
    <citation type="submission" date="2017-02" db="EMBL/GenBank/DDBJ databases">
        <authorList>
            <person name="Varghese N."/>
            <person name="Submissions S."/>
        </authorList>
    </citation>
    <scope>NUCLEOTIDE SEQUENCE [LARGE SCALE GENOMIC DNA]</scope>
    <source>
        <strain evidence="10">ATCC 35199</strain>
    </source>
</reference>
<accession>A0A1T5A887</accession>
<dbReference type="GO" id="GO:0051539">
    <property type="term" value="F:4 iron, 4 sulfur cluster binding"/>
    <property type="evidence" value="ECO:0007669"/>
    <property type="project" value="UniProtKB-KW"/>
</dbReference>
<feature type="transmembrane region" description="Helical" evidence="7">
    <location>
        <begin position="69"/>
        <end position="91"/>
    </location>
</feature>
<keyword evidence="2" id="KW-0004">4Fe-4S</keyword>
<gene>
    <name evidence="9" type="ORF">SAMN02745120_0863</name>
</gene>
<dbReference type="GO" id="GO:0046872">
    <property type="term" value="F:metal ion binding"/>
    <property type="evidence" value="ECO:0007669"/>
    <property type="project" value="UniProtKB-KW"/>
</dbReference>
<evidence type="ECO:0000256" key="5">
    <source>
        <dbReference type="ARBA" id="ARBA00023004"/>
    </source>
</evidence>
<dbReference type="AlphaFoldDB" id="A0A1T5A887"/>
<dbReference type="GO" id="GO:0010181">
    <property type="term" value="F:FMN binding"/>
    <property type="evidence" value="ECO:0007669"/>
    <property type="project" value="InterPro"/>
</dbReference>
<dbReference type="EMBL" id="FUYN01000001">
    <property type="protein sequence ID" value="SKB31242.1"/>
    <property type="molecule type" value="Genomic_DNA"/>
</dbReference>
<keyword evidence="10" id="KW-1185">Reference proteome</keyword>
<evidence type="ECO:0000256" key="3">
    <source>
        <dbReference type="ARBA" id="ARBA00022723"/>
    </source>
</evidence>
<keyword evidence="7" id="KW-1133">Transmembrane helix</keyword>